<keyword evidence="2" id="KW-0813">Transport</keyword>
<evidence type="ECO:0000313" key="9">
    <source>
        <dbReference type="EMBL" id="MFD2840920.1"/>
    </source>
</evidence>
<evidence type="ECO:0000256" key="4">
    <source>
        <dbReference type="ARBA" id="ARBA00022927"/>
    </source>
</evidence>
<dbReference type="InterPro" id="IPR003369">
    <property type="entry name" value="TatA/B/E"/>
</dbReference>
<feature type="region of interest" description="Disordered" evidence="8">
    <location>
        <begin position="107"/>
        <end position="138"/>
    </location>
</feature>
<evidence type="ECO:0000256" key="2">
    <source>
        <dbReference type="ARBA" id="ARBA00022448"/>
    </source>
</evidence>
<feature type="compositionally biased region" description="Low complexity" evidence="8">
    <location>
        <begin position="107"/>
        <end position="118"/>
    </location>
</feature>
<proteinExistence type="predicted"/>
<keyword evidence="6" id="KW-0811">Translocation</keyword>
<evidence type="ECO:0000313" key="10">
    <source>
        <dbReference type="Proteomes" id="UP001597391"/>
    </source>
</evidence>
<keyword evidence="7" id="KW-0472">Membrane</keyword>
<comment type="caution">
    <text evidence="9">The sequence shown here is derived from an EMBL/GenBank/DDBJ whole genome shotgun (WGS) entry which is preliminary data.</text>
</comment>
<evidence type="ECO:0000256" key="8">
    <source>
        <dbReference type="SAM" id="MobiDB-lite"/>
    </source>
</evidence>
<dbReference type="RefSeq" id="WP_377466848.1">
    <property type="nucleotide sequence ID" value="NZ_JBHUOP010000004.1"/>
</dbReference>
<reference evidence="10" key="1">
    <citation type="journal article" date="2019" name="Int. J. Syst. Evol. Microbiol.">
        <title>The Global Catalogue of Microorganisms (GCM) 10K type strain sequencing project: providing services to taxonomists for standard genome sequencing and annotation.</title>
        <authorList>
            <consortium name="The Broad Institute Genomics Platform"/>
            <consortium name="The Broad Institute Genome Sequencing Center for Infectious Disease"/>
            <person name="Wu L."/>
            <person name="Ma J."/>
        </authorList>
    </citation>
    <scope>NUCLEOTIDE SEQUENCE [LARGE SCALE GENOMIC DNA]</scope>
    <source>
        <strain evidence="10">KCTC 33576</strain>
    </source>
</reference>
<evidence type="ECO:0000256" key="6">
    <source>
        <dbReference type="ARBA" id="ARBA00023010"/>
    </source>
</evidence>
<dbReference type="Gene3D" id="1.20.5.3310">
    <property type="match status" value="1"/>
</dbReference>
<sequence length="138" mass="14975">MIFGLGGEEIFVIILITIFVVGPERLPGYVQQITEFIKGARRFMADAKAKVDEELGPEFSDVDWQKLDPRQYDPRKIVREALLEDTILDPQRNAAAVGVVGVSTAGAATAAPRPRTPGFDTYTALAQGSPAPFDPEAT</sequence>
<keyword evidence="4" id="KW-0653">Protein transport</keyword>
<evidence type="ECO:0000256" key="1">
    <source>
        <dbReference type="ARBA" id="ARBA00004167"/>
    </source>
</evidence>
<name>A0ABW5XEL0_9MICO</name>
<dbReference type="Proteomes" id="UP001597391">
    <property type="component" value="Unassembled WGS sequence"/>
</dbReference>
<dbReference type="PRINTS" id="PR01506">
    <property type="entry name" value="TATBPROTEIN"/>
</dbReference>
<keyword evidence="5" id="KW-1133">Transmembrane helix</keyword>
<dbReference type="EMBL" id="JBHUOP010000004">
    <property type="protein sequence ID" value="MFD2840920.1"/>
    <property type="molecule type" value="Genomic_DNA"/>
</dbReference>
<organism evidence="9 10">
    <name type="scientific">Populibacterium corticicola</name>
    <dbReference type="NCBI Taxonomy" id="1812826"/>
    <lineage>
        <taxon>Bacteria</taxon>
        <taxon>Bacillati</taxon>
        <taxon>Actinomycetota</taxon>
        <taxon>Actinomycetes</taxon>
        <taxon>Micrococcales</taxon>
        <taxon>Jonesiaceae</taxon>
        <taxon>Populibacterium</taxon>
    </lineage>
</organism>
<keyword evidence="10" id="KW-1185">Reference proteome</keyword>
<gene>
    <name evidence="9" type="ORF">ACFSYH_10100</name>
</gene>
<evidence type="ECO:0000256" key="3">
    <source>
        <dbReference type="ARBA" id="ARBA00022692"/>
    </source>
</evidence>
<comment type="subcellular location">
    <subcellularLocation>
        <location evidence="1">Membrane</location>
        <topology evidence="1">Single-pass membrane protein</topology>
    </subcellularLocation>
</comment>
<accession>A0ABW5XEL0</accession>
<evidence type="ECO:0000256" key="5">
    <source>
        <dbReference type="ARBA" id="ARBA00022989"/>
    </source>
</evidence>
<evidence type="ECO:0000256" key="7">
    <source>
        <dbReference type="ARBA" id="ARBA00023136"/>
    </source>
</evidence>
<protein>
    <submittedName>
        <fullName evidence="9">Sec-independent protein translocase TatB</fullName>
    </submittedName>
</protein>
<dbReference type="Pfam" id="PF02416">
    <property type="entry name" value="TatA_B_E"/>
    <property type="match status" value="1"/>
</dbReference>
<keyword evidence="3" id="KW-0812">Transmembrane</keyword>